<dbReference type="EMBL" id="OZ020099">
    <property type="protein sequence ID" value="CAK9271458.1"/>
    <property type="molecule type" value="Genomic_DNA"/>
</dbReference>
<accession>A0ABP0WX78</accession>
<sequence>MSYKHCAFKKVLNMNKQVFHHMKLQTQISMPTRDQPRMSSRRNHTTGDLRAWGTLLGGY</sequence>
<proteinExistence type="predicted"/>
<dbReference type="Proteomes" id="UP001497444">
    <property type="component" value="Chromosome 4"/>
</dbReference>
<gene>
    <name evidence="1" type="ORF">CSSPJE1EN1_LOCUS16936</name>
</gene>
<evidence type="ECO:0000313" key="2">
    <source>
        <dbReference type="Proteomes" id="UP001497444"/>
    </source>
</evidence>
<name>A0ABP0WX78_9BRYO</name>
<reference evidence="1" key="1">
    <citation type="submission" date="2024-02" db="EMBL/GenBank/DDBJ databases">
        <authorList>
            <consortium name="ELIXIR-Norway"/>
            <consortium name="Elixir Norway"/>
        </authorList>
    </citation>
    <scope>NUCLEOTIDE SEQUENCE</scope>
</reference>
<keyword evidence="2" id="KW-1185">Reference proteome</keyword>
<evidence type="ECO:0000313" key="1">
    <source>
        <dbReference type="EMBL" id="CAK9271458.1"/>
    </source>
</evidence>
<organism evidence="1 2">
    <name type="scientific">Sphagnum jensenii</name>
    <dbReference type="NCBI Taxonomy" id="128206"/>
    <lineage>
        <taxon>Eukaryota</taxon>
        <taxon>Viridiplantae</taxon>
        <taxon>Streptophyta</taxon>
        <taxon>Embryophyta</taxon>
        <taxon>Bryophyta</taxon>
        <taxon>Sphagnophytina</taxon>
        <taxon>Sphagnopsida</taxon>
        <taxon>Sphagnales</taxon>
        <taxon>Sphagnaceae</taxon>
        <taxon>Sphagnum</taxon>
    </lineage>
</organism>
<protein>
    <submittedName>
        <fullName evidence="1">Uncharacterized protein</fullName>
    </submittedName>
</protein>